<gene>
    <name evidence="5" type="ORF">V3390_02095</name>
</gene>
<comment type="similarity">
    <text evidence="1">Belongs to the AAA ATPase family.</text>
</comment>
<protein>
    <submittedName>
        <fullName evidence="5">ATP-binding protein</fullName>
    </submittedName>
</protein>
<feature type="domain" description="AAA+ ATPase" evidence="4">
    <location>
        <begin position="120"/>
        <end position="252"/>
    </location>
</feature>
<dbReference type="Proteomes" id="UP001356170">
    <property type="component" value="Unassembled WGS sequence"/>
</dbReference>
<dbReference type="GO" id="GO:0005524">
    <property type="term" value="F:ATP binding"/>
    <property type="evidence" value="ECO:0007669"/>
    <property type="project" value="UniProtKB-KW"/>
</dbReference>
<dbReference type="InterPro" id="IPR003959">
    <property type="entry name" value="ATPase_AAA_core"/>
</dbReference>
<evidence type="ECO:0000256" key="3">
    <source>
        <dbReference type="ARBA" id="ARBA00022840"/>
    </source>
</evidence>
<evidence type="ECO:0000256" key="2">
    <source>
        <dbReference type="ARBA" id="ARBA00022741"/>
    </source>
</evidence>
<dbReference type="Gene3D" id="3.40.50.300">
    <property type="entry name" value="P-loop containing nucleotide triphosphate hydrolases"/>
    <property type="match status" value="1"/>
</dbReference>
<dbReference type="InterPro" id="IPR003593">
    <property type="entry name" value="AAA+_ATPase"/>
</dbReference>
<organism evidence="5 6">
    <name type="scientific">Aquilutibacter rugosus</name>
    <dbReference type="NCBI Taxonomy" id="3115820"/>
    <lineage>
        <taxon>Bacteria</taxon>
        <taxon>Pseudomonadati</taxon>
        <taxon>Pseudomonadota</taxon>
        <taxon>Gammaproteobacteria</taxon>
        <taxon>Lysobacterales</taxon>
        <taxon>Lysobacteraceae</taxon>
        <taxon>Aquilutibacter</taxon>
    </lineage>
</organism>
<evidence type="ECO:0000313" key="6">
    <source>
        <dbReference type="Proteomes" id="UP001356170"/>
    </source>
</evidence>
<dbReference type="SUPFAM" id="SSF52540">
    <property type="entry name" value="P-loop containing nucleoside triphosphate hydrolases"/>
    <property type="match status" value="1"/>
</dbReference>
<dbReference type="InterPro" id="IPR050221">
    <property type="entry name" value="26S_Proteasome_ATPase"/>
</dbReference>
<keyword evidence="2" id="KW-0547">Nucleotide-binding</keyword>
<dbReference type="InterPro" id="IPR027417">
    <property type="entry name" value="P-loop_NTPase"/>
</dbReference>
<dbReference type="PANTHER" id="PTHR23073">
    <property type="entry name" value="26S PROTEASOME REGULATORY SUBUNIT"/>
    <property type="match status" value="1"/>
</dbReference>
<keyword evidence="6" id="KW-1185">Reference proteome</keyword>
<comment type="caution">
    <text evidence="5">The sequence shown here is derived from an EMBL/GenBank/DDBJ whole genome shotgun (WGS) entry which is preliminary data.</text>
</comment>
<keyword evidence="3 5" id="KW-0067">ATP-binding</keyword>
<evidence type="ECO:0000256" key="1">
    <source>
        <dbReference type="ARBA" id="ARBA00006914"/>
    </source>
</evidence>
<name>A0ABU7UZ10_9GAMM</name>
<accession>A0ABU7UZ10</accession>
<dbReference type="RefSeq" id="WP_331703174.1">
    <property type="nucleotide sequence ID" value="NZ_JAZHBO010000001.1"/>
</dbReference>
<sequence length="373" mass="41410">MARLAATGAQEDIRLYLAKLVRRYRSSDPVLAAKLEDALKRTAAASGRGAAVLRADTGSTLRSQAIPPVDRDSRLSLVRMFDDRGGIEPPLLPADVLSQLEAVVAERRNVELLERRGLRATKSLAFVGPPGVGKTLSARWLAVQLAKPLWVLDLTAVMSSLLGRTGHNLRSVFDYAREQEAILLLDEFDAIAKRRGDDSDVGEIKRVVTVMLQEIEDWPAKSMLIAATNHQEMVDPALWRRFDAVVHFQNPTQQSIASAIRRFMGADADAFDRLVDPMAWIFSGQTLSDVERAIGQLRRRLALSAITPREALQAMLDERIPPLKKSERLHLAIAWAQSGVFSHSEINEITGVSRDTIRKHAGPANRVGRRRRK</sequence>
<evidence type="ECO:0000259" key="4">
    <source>
        <dbReference type="SMART" id="SM00382"/>
    </source>
</evidence>
<dbReference type="CDD" id="cd19481">
    <property type="entry name" value="RecA-like_protease"/>
    <property type="match status" value="1"/>
</dbReference>
<dbReference type="Pfam" id="PF00004">
    <property type="entry name" value="AAA"/>
    <property type="match status" value="1"/>
</dbReference>
<proteinExistence type="inferred from homology"/>
<evidence type="ECO:0000313" key="5">
    <source>
        <dbReference type="EMBL" id="MEF2155031.1"/>
    </source>
</evidence>
<dbReference type="EMBL" id="JAZHBO010000001">
    <property type="protein sequence ID" value="MEF2155031.1"/>
    <property type="molecule type" value="Genomic_DNA"/>
</dbReference>
<reference evidence="5 6" key="1">
    <citation type="submission" date="2024-01" db="EMBL/GenBank/DDBJ databases">
        <title>Novel species of the genus Luteimonas isolated from rivers.</title>
        <authorList>
            <person name="Lu H."/>
        </authorList>
    </citation>
    <scope>NUCLEOTIDE SEQUENCE [LARGE SCALE GENOMIC DNA]</scope>
    <source>
        <strain evidence="5 6">FXH3W</strain>
    </source>
</reference>
<dbReference type="SMART" id="SM00382">
    <property type="entry name" value="AAA"/>
    <property type="match status" value="1"/>
</dbReference>